<accession>A0AAV2E597</accession>
<evidence type="ECO:0000313" key="2">
    <source>
        <dbReference type="Proteomes" id="UP001497516"/>
    </source>
</evidence>
<proteinExistence type="predicted"/>
<dbReference type="AlphaFoldDB" id="A0AAV2E597"/>
<name>A0AAV2E597_9ROSI</name>
<reference evidence="1 2" key="1">
    <citation type="submission" date="2024-04" db="EMBL/GenBank/DDBJ databases">
        <authorList>
            <person name="Fracassetti M."/>
        </authorList>
    </citation>
    <scope>NUCLEOTIDE SEQUENCE [LARGE SCALE GENOMIC DNA]</scope>
</reference>
<dbReference type="Proteomes" id="UP001497516">
    <property type="component" value="Chromosome 4"/>
</dbReference>
<evidence type="ECO:0000313" key="1">
    <source>
        <dbReference type="EMBL" id="CAL1381049.1"/>
    </source>
</evidence>
<organism evidence="1 2">
    <name type="scientific">Linum trigynum</name>
    <dbReference type="NCBI Taxonomy" id="586398"/>
    <lineage>
        <taxon>Eukaryota</taxon>
        <taxon>Viridiplantae</taxon>
        <taxon>Streptophyta</taxon>
        <taxon>Embryophyta</taxon>
        <taxon>Tracheophyta</taxon>
        <taxon>Spermatophyta</taxon>
        <taxon>Magnoliopsida</taxon>
        <taxon>eudicotyledons</taxon>
        <taxon>Gunneridae</taxon>
        <taxon>Pentapetalae</taxon>
        <taxon>rosids</taxon>
        <taxon>fabids</taxon>
        <taxon>Malpighiales</taxon>
        <taxon>Linaceae</taxon>
        <taxon>Linum</taxon>
    </lineage>
</organism>
<keyword evidence="2" id="KW-1185">Reference proteome</keyword>
<gene>
    <name evidence="1" type="ORF">LTRI10_LOCUS22455</name>
</gene>
<dbReference type="EMBL" id="OZ034817">
    <property type="protein sequence ID" value="CAL1381049.1"/>
    <property type="molecule type" value="Genomic_DNA"/>
</dbReference>
<sequence length="105" mass="11911">MNFSIKSVREVMERGAWLLSHICSHPRKGKGENQLEFILWYSIHLDPICELKEVVDMISWCFMVKSKDLDVVLNLQDPTCLDLKIVSCNGGCQMLGRISSTPGVK</sequence>
<protein>
    <submittedName>
        <fullName evidence="1">Uncharacterized protein</fullName>
    </submittedName>
</protein>